<sequence>MTATTAPEGAAWSEAAISISWNQVVSDYKAFHGVRARGGTVDDLPENLREPVLPDSGQETRPDAKPETVNGSVGETKQAAAAETTTDGERATSLDKNGPAAAPAAESDAELEQTFASPSGTNQLPAPSLMPPQAVLGSMDGNESLKKLLMSWYYAGYYTGLHEGQQQAAQGQPEGDQHAENEAQP</sequence>
<dbReference type="Pfam" id="PF20635">
    <property type="entry name" value="SMN_YG-box"/>
    <property type="match status" value="1"/>
</dbReference>
<keyword evidence="4" id="KW-0508">mRNA splicing</keyword>
<dbReference type="GO" id="GO:0008380">
    <property type="term" value="P:RNA splicing"/>
    <property type="evidence" value="ECO:0007669"/>
    <property type="project" value="UniProtKB-KW"/>
</dbReference>
<dbReference type="GO" id="GO:0005634">
    <property type="term" value="C:nucleus"/>
    <property type="evidence" value="ECO:0007669"/>
    <property type="project" value="UniProtKB-SubCell"/>
</dbReference>
<dbReference type="OrthoDB" id="197400at2759"/>
<dbReference type="PANTHER" id="PTHR39267:SF1">
    <property type="entry name" value="SURVIVAL MOTOR NEURON PROTEIN"/>
    <property type="match status" value="1"/>
</dbReference>
<keyword evidence="8" id="KW-1185">Reference proteome</keyword>
<reference evidence="7 8" key="1">
    <citation type="journal article" date="2011" name="Proc. Natl. Acad. Sci. U.S.A.">
        <title>Genome and transcriptome analyses of the mountain pine beetle-fungal symbiont Grosmannia clavigera, a lodgepole pine pathogen.</title>
        <authorList>
            <person name="DiGuistini S."/>
            <person name="Wang Y."/>
            <person name="Liao N.Y."/>
            <person name="Taylor G."/>
            <person name="Tanguay P."/>
            <person name="Feau N."/>
            <person name="Henrissat B."/>
            <person name="Chan S.K."/>
            <person name="Hesse-Orce U."/>
            <person name="Alamouti S.M."/>
            <person name="Tsui C.K.M."/>
            <person name="Docking R.T."/>
            <person name="Levasseur A."/>
            <person name="Haridas S."/>
            <person name="Robertson G."/>
            <person name="Birol I."/>
            <person name="Holt R.A."/>
            <person name="Marra M.A."/>
            <person name="Hamelin R.C."/>
            <person name="Hirst M."/>
            <person name="Jones S.J.M."/>
            <person name="Bohlmann J."/>
            <person name="Breuil C."/>
        </authorList>
    </citation>
    <scope>NUCLEOTIDE SEQUENCE [LARGE SCALE GENOMIC DNA]</scope>
    <source>
        <strain evidence="8">kw1407 / UAMH 11150</strain>
    </source>
</reference>
<feature type="compositionally biased region" description="Basic and acidic residues" evidence="6">
    <location>
        <begin position="175"/>
        <end position="185"/>
    </location>
</feature>
<evidence type="ECO:0000256" key="4">
    <source>
        <dbReference type="ARBA" id="ARBA00023187"/>
    </source>
</evidence>
<keyword evidence="3" id="KW-0507">mRNA processing</keyword>
<dbReference type="EMBL" id="GL630006">
    <property type="protein sequence ID" value="EFW98414.1"/>
    <property type="molecule type" value="Genomic_DNA"/>
</dbReference>
<proteinExistence type="inferred from homology"/>
<dbReference type="InParanoid" id="F0XTQ7"/>
<feature type="compositionally biased region" description="Polar residues" evidence="6">
    <location>
        <begin position="114"/>
        <end position="125"/>
    </location>
</feature>
<keyword evidence="5" id="KW-0539">Nucleus</keyword>
<dbReference type="PANTHER" id="PTHR39267">
    <property type="entry name" value="SURVIVAL MOTOR NEURON-LIKE PROTEIN 1"/>
    <property type="match status" value="1"/>
</dbReference>
<evidence type="ECO:0000256" key="3">
    <source>
        <dbReference type="ARBA" id="ARBA00022664"/>
    </source>
</evidence>
<feature type="compositionally biased region" description="Low complexity" evidence="6">
    <location>
        <begin position="75"/>
        <end position="85"/>
    </location>
</feature>
<dbReference type="Proteomes" id="UP000007796">
    <property type="component" value="Unassembled WGS sequence"/>
</dbReference>
<evidence type="ECO:0000256" key="2">
    <source>
        <dbReference type="ARBA" id="ARBA00005371"/>
    </source>
</evidence>
<organism evidence="8">
    <name type="scientific">Grosmannia clavigera (strain kw1407 / UAMH 11150)</name>
    <name type="common">Blue stain fungus</name>
    <name type="synonym">Graphiocladiella clavigera</name>
    <dbReference type="NCBI Taxonomy" id="655863"/>
    <lineage>
        <taxon>Eukaryota</taxon>
        <taxon>Fungi</taxon>
        <taxon>Dikarya</taxon>
        <taxon>Ascomycota</taxon>
        <taxon>Pezizomycotina</taxon>
        <taxon>Sordariomycetes</taxon>
        <taxon>Sordariomycetidae</taxon>
        <taxon>Ophiostomatales</taxon>
        <taxon>Ophiostomataceae</taxon>
        <taxon>Leptographium</taxon>
    </lineage>
</organism>
<dbReference type="GO" id="GO:0006397">
    <property type="term" value="P:mRNA processing"/>
    <property type="evidence" value="ECO:0007669"/>
    <property type="project" value="UniProtKB-KW"/>
</dbReference>
<protein>
    <submittedName>
        <fullName evidence="7">Uncharacterized protein</fullName>
    </submittedName>
</protein>
<evidence type="ECO:0000313" key="8">
    <source>
        <dbReference type="Proteomes" id="UP000007796"/>
    </source>
</evidence>
<dbReference type="HOGENOM" id="CLU_093937_1_0_1"/>
<evidence type="ECO:0000256" key="1">
    <source>
        <dbReference type="ARBA" id="ARBA00004123"/>
    </source>
</evidence>
<dbReference type="RefSeq" id="XP_014167897.1">
    <property type="nucleotide sequence ID" value="XM_014312422.1"/>
</dbReference>
<dbReference type="InterPro" id="IPR047313">
    <property type="entry name" value="SMN_C"/>
</dbReference>
<dbReference type="eggNOG" id="KOG4327">
    <property type="taxonomic scope" value="Eukaryota"/>
</dbReference>
<feature type="region of interest" description="Disordered" evidence="6">
    <location>
        <begin position="165"/>
        <end position="185"/>
    </location>
</feature>
<evidence type="ECO:0000256" key="5">
    <source>
        <dbReference type="ARBA" id="ARBA00023242"/>
    </source>
</evidence>
<comment type="similarity">
    <text evidence="2">Belongs to the SMN family.</text>
</comment>
<evidence type="ECO:0000313" key="7">
    <source>
        <dbReference type="EMBL" id="EFW98414.1"/>
    </source>
</evidence>
<dbReference type="GeneID" id="25977458"/>
<gene>
    <name evidence="7" type="ORF">CMQ_4266</name>
</gene>
<accession>F0XTQ7</accession>
<feature type="region of interest" description="Disordered" evidence="6">
    <location>
        <begin position="37"/>
        <end position="139"/>
    </location>
</feature>
<dbReference type="CDD" id="cd22852">
    <property type="entry name" value="SMN_C"/>
    <property type="match status" value="1"/>
</dbReference>
<dbReference type="AlphaFoldDB" id="F0XTQ7"/>
<evidence type="ECO:0000256" key="6">
    <source>
        <dbReference type="SAM" id="MobiDB-lite"/>
    </source>
</evidence>
<dbReference type="STRING" id="655863.F0XTQ7"/>
<dbReference type="InterPro" id="IPR040424">
    <property type="entry name" value="Smn1"/>
</dbReference>
<comment type="subcellular location">
    <subcellularLocation>
        <location evidence="1">Nucleus</location>
    </subcellularLocation>
</comment>
<name>F0XTQ7_GROCL</name>